<dbReference type="Proteomes" id="UP000092401">
    <property type="component" value="Unassembled WGS sequence"/>
</dbReference>
<comment type="caution">
    <text evidence="1">The sequence shown here is derived from an EMBL/GenBank/DDBJ whole genome shotgun (WGS) entry which is preliminary data.</text>
</comment>
<protein>
    <submittedName>
        <fullName evidence="1">Uncharacterized protein</fullName>
    </submittedName>
</protein>
<dbReference type="Proteomes" id="UP000092403">
    <property type="component" value="Unassembled WGS sequence"/>
</dbReference>
<evidence type="ECO:0000313" key="1">
    <source>
        <dbReference type="EMBL" id="KYC45693.1"/>
    </source>
</evidence>
<dbReference type="EMBL" id="LNGE01000012">
    <property type="protein sequence ID" value="KYC45693.1"/>
    <property type="molecule type" value="Genomic_DNA"/>
</dbReference>
<name>A0A150IL16_9EURY</name>
<evidence type="ECO:0000313" key="4">
    <source>
        <dbReference type="Proteomes" id="UP000091929"/>
    </source>
</evidence>
<sequence length="73" mass="8396">MEDEEKILLLGVGAFGALTYVALKKMEERKALEERTEIMQQKEVSVSSYGLSKEDEEEVPIYKDILELLFGRK</sequence>
<dbReference type="AlphaFoldDB" id="A0A150IL16"/>
<evidence type="ECO:0000313" key="2">
    <source>
        <dbReference type="EMBL" id="KYC47922.1"/>
    </source>
</evidence>
<dbReference type="EMBL" id="LNGF01000014">
    <property type="protein sequence ID" value="KYC47922.1"/>
    <property type="molecule type" value="Genomic_DNA"/>
</dbReference>
<dbReference type="EMBL" id="LNJC01000020">
    <property type="protein sequence ID" value="KYC50053.1"/>
    <property type="molecule type" value="Genomic_DNA"/>
</dbReference>
<gene>
    <name evidence="1" type="ORF">APG10_00589</name>
    <name evidence="2" type="ORF">APG11_00801</name>
    <name evidence="3" type="ORF">APG12_01046</name>
</gene>
<evidence type="ECO:0000313" key="5">
    <source>
        <dbReference type="Proteomes" id="UP000092401"/>
    </source>
</evidence>
<organism evidence="1 5">
    <name type="scientific">Candidatus Methanofastidiosum methylothiophilum</name>
    <dbReference type="NCBI Taxonomy" id="1705564"/>
    <lineage>
        <taxon>Archaea</taxon>
        <taxon>Methanobacteriati</taxon>
        <taxon>Methanobacteriota</taxon>
        <taxon>Stenosarchaea group</taxon>
        <taxon>Candidatus Methanofastidiosia</taxon>
        <taxon>Candidatus Methanofastidiosales</taxon>
        <taxon>Candidatus Methanofastidiosaceae</taxon>
        <taxon>Candidatus Methanofastidiosum</taxon>
    </lineage>
</organism>
<dbReference type="Proteomes" id="UP000091929">
    <property type="component" value="Unassembled WGS sequence"/>
</dbReference>
<proteinExistence type="predicted"/>
<accession>A0A150ISL5</accession>
<accession>A0A150IYG8</accession>
<reference evidence="4 5" key="1">
    <citation type="journal article" date="2016" name="ISME J.">
        <title>Chasing the elusive Euryarchaeota class WSA2: genomes reveal a uniquely fastidious methyl-reducing methanogen.</title>
        <authorList>
            <person name="Nobu M.K."/>
            <person name="Narihiro T."/>
            <person name="Kuroda K."/>
            <person name="Mei R."/>
            <person name="Liu W.T."/>
        </authorList>
    </citation>
    <scope>NUCLEOTIDE SEQUENCE [LARGE SCALE GENOMIC DNA]</scope>
    <source>
        <strain evidence="1">B03fssc0709_Meth_Bin005</strain>
        <strain evidence="2">B15fssc0709_Meth_Bin003</strain>
        <strain evidence="3">BMIXfssc0709_Meth_Bin006</strain>
    </source>
</reference>
<evidence type="ECO:0000313" key="3">
    <source>
        <dbReference type="EMBL" id="KYC50053.1"/>
    </source>
</evidence>
<accession>A0A150IL16</accession>